<evidence type="ECO:0000256" key="2">
    <source>
        <dbReference type="ARBA" id="ARBA00004448"/>
    </source>
</evidence>
<dbReference type="PIRSF" id="PIRSF038885">
    <property type="entry name" value="COB"/>
    <property type="match status" value="1"/>
</dbReference>
<evidence type="ECO:0000256" key="9">
    <source>
        <dbReference type="ARBA" id="ARBA00022792"/>
    </source>
</evidence>
<dbReference type="CTD" id="4519"/>
<keyword evidence="8 17" id="KW-0479">Metal-binding</keyword>
<keyword evidence="4 18" id="KW-0813">Transport</keyword>
<feature type="binding site" description="axial binding residue" evidence="17">
    <location>
        <position position="96"/>
    </location>
    <ligand>
        <name>heme b</name>
        <dbReference type="ChEBI" id="CHEBI:60344"/>
        <label>b566</label>
    </ligand>
    <ligandPart>
        <name>Fe</name>
        <dbReference type="ChEBI" id="CHEBI:18248"/>
    </ligandPart>
</feature>
<evidence type="ECO:0000256" key="17">
    <source>
        <dbReference type="PIRSR" id="PIRSR038885-2"/>
    </source>
</evidence>
<feature type="binding site" description="axial binding residue" evidence="17">
    <location>
        <position position="195"/>
    </location>
    <ligand>
        <name>heme b</name>
        <dbReference type="ChEBI" id="CHEBI:60344"/>
        <label>b566</label>
    </ligand>
    <ligandPart>
        <name>Fe</name>
        <dbReference type="ChEBI" id="CHEBI:18248"/>
    </ligandPart>
</feature>
<evidence type="ECO:0000256" key="1">
    <source>
        <dbReference type="ARBA" id="ARBA00002566"/>
    </source>
</evidence>
<reference evidence="21" key="1">
    <citation type="journal article" date="2011" name="Zool. Stud.">
        <title>Seventy-four universal primers for characterizing the complete mitochondrial genomes of scleractinian corals (Cnidaria; Anthozoa).</title>
        <authorList>
            <person name="Lin M.-F."/>
            <person name="Luzon K.S."/>
            <person name="Licuanan W.Y."/>
            <person name="Ablan-Lagman M.C."/>
            <person name="Chen C.A."/>
        </authorList>
    </citation>
    <scope>NUCLEOTIDE SEQUENCE</scope>
</reference>
<feature type="transmembrane region" description="Helical" evidence="18">
    <location>
        <begin position="77"/>
        <end position="97"/>
    </location>
</feature>
<evidence type="ECO:0000256" key="7">
    <source>
        <dbReference type="ARBA" id="ARBA00022692"/>
    </source>
</evidence>
<keyword evidence="14 18" id="KW-0496">Mitochondrion</keyword>
<dbReference type="EMBL" id="JF825139">
    <property type="protein sequence ID" value="AEG79860.1"/>
    <property type="molecule type" value="Genomic_DNA"/>
</dbReference>
<evidence type="ECO:0000313" key="21">
    <source>
        <dbReference type="EMBL" id="AEG79860.1"/>
    </source>
</evidence>
<sequence>MPLRKENPLLSLVNGVVVDLPSPSNISYLWNFGSLLGLCLVMQIVTGCFLSMHYCAEVGLAFASVGHIMRDVNYGFLLRYFHANGASLFFLCLYLHIGRSLYYGGYLKASVWRVGIVILLLTMATAFLGYVLPWGQMSFWGATVITNLLSALPYVGTDVVQWVWGGFSVSGATLTRFFSLHFLFPFLLVILVGVHLIYLHVEGSNSPVGSKFPVDDVVFHVYYTSKDGYGIVVTLMLLSIIVYLVPNLLGDPENFIQANSLVTPVHIQPEWYFLFAYAILRSIPNKFGGVVSMFFSILILFFFPLFHRSWLRGLPFRPFGRMAFWSFIMNFILLTWVGSLVVEEPFILMGQLVALYYFFYFFILSPLLGETENYVLFKINDEWA</sequence>
<dbReference type="PROSITE" id="PS51002">
    <property type="entry name" value="CYTB_NTER"/>
    <property type="match status" value="1"/>
</dbReference>
<dbReference type="Gene3D" id="1.20.810.10">
    <property type="entry name" value="Cytochrome Bc1 Complex, Chain C"/>
    <property type="match status" value="1"/>
</dbReference>
<keyword evidence="9" id="KW-0999">Mitochondrion inner membrane</keyword>
<dbReference type="InterPro" id="IPR030689">
    <property type="entry name" value="Cytochrome_b"/>
</dbReference>
<evidence type="ECO:0000256" key="8">
    <source>
        <dbReference type="ARBA" id="ARBA00022723"/>
    </source>
</evidence>
<dbReference type="CDD" id="cd00290">
    <property type="entry name" value="cytochrome_b_C"/>
    <property type="match status" value="1"/>
</dbReference>
<dbReference type="CDD" id="cd00284">
    <property type="entry name" value="Cytochrome_b_N"/>
    <property type="match status" value="1"/>
</dbReference>
<comment type="similarity">
    <text evidence="18">Belongs to the cytochrome b family.</text>
</comment>
<comment type="cofactor">
    <cofactor evidence="17">
        <name>heme</name>
        <dbReference type="ChEBI" id="CHEBI:30413"/>
    </cofactor>
    <text evidence="17">Binds 2 heme groups non-covalently.</text>
</comment>
<geneLocation type="mitochondrion" evidence="21"/>
<feature type="transmembrane region" description="Helical" evidence="18">
    <location>
        <begin position="319"/>
        <end position="342"/>
    </location>
</feature>
<dbReference type="InterPro" id="IPR005798">
    <property type="entry name" value="Cyt_b/b6_C"/>
</dbReference>
<dbReference type="GO" id="GO:0045275">
    <property type="term" value="C:respiratory chain complex III"/>
    <property type="evidence" value="ECO:0007669"/>
    <property type="project" value="InterPro"/>
</dbReference>
<dbReference type="InterPro" id="IPR027387">
    <property type="entry name" value="Cytb/b6-like_sf"/>
</dbReference>
<evidence type="ECO:0000256" key="18">
    <source>
        <dbReference type="RuleBase" id="RU362117"/>
    </source>
</evidence>
<dbReference type="RefSeq" id="YP_004581267.1">
    <property type="nucleotide sequence ID" value="NC_015641.1"/>
</dbReference>
<feature type="domain" description="Cytochrome b/b6 C-terminal region profile" evidence="20">
    <location>
        <begin position="209"/>
        <end position="379"/>
    </location>
</feature>
<dbReference type="Pfam" id="PF00033">
    <property type="entry name" value="Cytochrome_B"/>
    <property type="match status" value="1"/>
</dbReference>
<keyword evidence="12 17" id="KW-0408">Iron</keyword>
<feature type="binding site" description="axial binding residue" evidence="17">
    <location>
        <position position="181"/>
    </location>
    <ligand>
        <name>heme b</name>
        <dbReference type="ChEBI" id="CHEBI:60344"/>
        <label>b562</label>
    </ligand>
    <ligandPart>
        <name>Fe</name>
        <dbReference type="ChEBI" id="CHEBI:18248"/>
    </ligandPart>
</feature>
<name>F8ULZ7_FIMAN</name>
<feature type="transmembrane region" description="Helical" evidence="18">
    <location>
        <begin position="109"/>
        <end position="132"/>
    </location>
</feature>
<feature type="transmembrane region" description="Helical" evidence="18">
    <location>
        <begin position="228"/>
        <end position="245"/>
    </location>
</feature>
<dbReference type="AlphaFoldDB" id="F8ULZ7"/>
<feature type="transmembrane region" description="Helical" evidence="18">
    <location>
        <begin position="348"/>
        <end position="368"/>
    </location>
</feature>
<dbReference type="Pfam" id="PF00032">
    <property type="entry name" value="Cytochrom_B_C"/>
    <property type="match status" value="1"/>
</dbReference>
<dbReference type="GO" id="GO:0016491">
    <property type="term" value="F:oxidoreductase activity"/>
    <property type="evidence" value="ECO:0007669"/>
    <property type="project" value="UniProtKB-UniRule"/>
</dbReference>
<gene>
    <name evidence="21" type="primary">CYTB</name>
</gene>
<keyword evidence="7 18" id="KW-0812">Transmembrane</keyword>
<dbReference type="SUPFAM" id="SSF81342">
    <property type="entry name" value="Transmembrane di-heme cytochromes"/>
    <property type="match status" value="1"/>
</dbReference>
<dbReference type="SUPFAM" id="SSF81648">
    <property type="entry name" value="a domain/subunit of cytochrome bc1 complex (Ubiquinol-cytochrome c reductase)"/>
    <property type="match status" value="1"/>
</dbReference>
<evidence type="ECO:0000256" key="14">
    <source>
        <dbReference type="ARBA" id="ARBA00023128"/>
    </source>
</evidence>
<organism evidence="21">
    <name type="scientific">Fimbriaphyllia ancora</name>
    <name type="common">Hammer coral</name>
    <name type="synonym">Euphyllia ancora</name>
    <dbReference type="NCBI Taxonomy" id="46750"/>
    <lineage>
        <taxon>Eukaryota</taxon>
        <taxon>Metazoa</taxon>
        <taxon>Cnidaria</taxon>
        <taxon>Anthozoa</taxon>
        <taxon>Hexacorallia</taxon>
        <taxon>Scleractinia</taxon>
        <taxon>Caryophylliina</taxon>
        <taxon>Caryophylliidae</taxon>
        <taxon>Fimbriaphyllia</taxon>
    </lineage>
</organism>
<feature type="transmembrane region" description="Helical" evidence="18">
    <location>
        <begin position="177"/>
        <end position="201"/>
    </location>
</feature>
<feature type="domain" description="Cytochrome b/b6 N-terminal region profile" evidence="19">
    <location>
        <begin position="1"/>
        <end position="208"/>
    </location>
</feature>
<evidence type="ECO:0000256" key="6">
    <source>
        <dbReference type="ARBA" id="ARBA00022660"/>
    </source>
</evidence>
<keyword evidence="15 18" id="KW-0472">Membrane</keyword>
<dbReference type="InterPro" id="IPR048259">
    <property type="entry name" value="Cytochrome_b_N_euk/bac"/>
</dbReference>
<proteinExistence type="inferred from homology"/>
<evidence type="ECO:0000256" key="13">
    <source>
        <dbReference type="ARBA" id="ARBA00023075"/>
    </source>
</evidence>
<evidence type="ECO:0000256" key="15">
    <source>
        <dbReference type="ARBA" id="ARBA00023136"/>
    </source>
</evidence>
<evidence type="ECO:0000256" key="5">
    <source>
        <dbReference type="ARBA" id="ARBA00022617"/>
    </source>
</evidence>
<evidence type="ECO:0000256" key="16">
    <source>
        <dbReference type="PIRSR" id="PIRSR038885-1"/>
    </source>
</evidence>
<comment type="subcellular location">
    <subcellularLocation>
        <location evidence="2">Mitochondrion inner membrane</location>
        <topology evidence="2">Multi-pass membrane protein</topology>
    </subcellularLocation>
</comment>
<keyword evidence="5 17" id="KW-0349">Heme</keyword>
<feature type="binding site" evidence="16">
    <location>
        <position position="200"/>
    </location>
    <ligand>
        <name>a ubiquinone</name>
        <dbReference type="ChEBI" id="CHEBI:16389"/>
    </ligand>
</feature>
<dbReference type="InterPro" id="IPR016174">
    <property type="entry name" value="Di-haem_cyt_TM"/>
</dbReference>
<dbReference type="GO" id="GO:0046872">
    <property type="term" value="F:metal ion binding"/>
    <property type="evidence" value="ECO:0007669"/>
    <property type="project" value="UniProtKB-UniRule"/>
</dbReference>
<comment type="cofactor">
    <cofactor evidence="18">
        <name>heme b</name>
        <dbReference type="ChEBI" id="CHEBI:60344"/>
    </cofactor>
    <text evidence="18">Binds 2 heme groups non-covalently.</text>
</comment>
<dbReference type="PANTHER" id="PTHR19271:SF16">
    <property type="entry name" value="CYTOCHROME B"/>
    <property type="match status" value="1"/>
</dbReference>
<dbReference type="InterPro" id="IPR048260">
    <property type="entry name" value="Cytochrome_b_C_euk/bac"/>
</dbReference>
<keyword evidence="6 18" id="KW-0679">Respiratory chain</keyword>
<keyword evidence="11 18" id="KW-1133">Transmembrane helix</keyword>
<comment type="function">
    <text evidence="1 18">Component of the ubiquinol-cytochrome c reductase complex (complex III or cytochrome b-c1 complex) that is part of the mitochondrial respiratory chain. The b-c1 complex mediates electron transfer from ubiquinol to cytochrome c. Contributes to the generation of a proton gradient across the mitochondrial membrane that is then used for ATP synthesis.</text>
</comment>
<protein>
    <recommendedName>
        <fullName evidence="3 18">Cytochrome b</fullName>
    </recommendedName>
</protein>
<evidence type="ECO:0000256" key="3">
    <source>
        <dbReference type="ARBA" id="ARBA00013531"/>
    </source>
</evidence>
<dbReference type="GO" id="GO:0008121">
    <property type="term" value="F:quinol-cytochrome-c reductase activity"/>
    <property type="evidence" value="ECO:0007669"/>
    <property type="project" value="InterPro"/>
</dbReference>
<dbReference type="GO" id="GO:0005743">
    <property type="term" value="C:mitochondrial inner membrane"/>
    <property type="evidence" value="ECO:0007669"/>
    <property type="project" value="UniProtKB-SubCell"/>
</dbReference>
<feature type="transmembrane region" description="Helical" evidence="18">
    <location>
        <begin position="139"/>
        <end position="157"/>
    </location>
</feature>
<feature type="transmembrane region" description="Helical" evidence="18">
    <location>
        <begin position="28"/>
        <end position="56"/>
    </location>
</feature>
<evidence type="ECO:0000256" key="11">
    <source>
        <dbReference type="ARBA" id="ARBA00022989"/>
    </source>
</evidence>
<evidence type="ECO:0000256" key="4">
    <source>
        <dbReference type="ARBA" id="ARBA00022448"/>
    </source>
</evidence>
<dbReference type="GeneID" id="10751668"/>
<dbReference type="PROSITE" id="PS51003">
    <property type="entry name" value="CYTB_CTER"/>
    <property type="match status" value="1"/>
</dbReference>
<dbReference type="PANTHER" id="PTHR19271">
    <property type="entry name" value="CYTOCHROME B"/>
    <property type="match status" value="1"/>
</dbReference>
<keyword evidence="10 18" id="KW-0249">Electron transport</keyword>
<feature type="binding site" description="axial binding residue" evidence="17">
    <location>
        <position position="82"/>
    </location>
    <ligand>
        <name>heme b</name>
        <dbReference type="ChEBI" id="CHEBI:60344"/>
        <label>b562</label>
    </ligand>
    <ligandPart>
        <name>Fe</name>
        <dbReference type="ChEBI" id="CHEBI:18248"/>
    </ligandPart>
</feature>
<evidence type="ECO:0000256" key="12">
    <source>
        <dbReference type="ARBA" id="ARBA00023004"/>
    </source>
</evidence>
<dbReference type="InterPro" id="IPR005797">
    <property type="entry name" value="Cyt_b/b6_N"/>
</dbReference>
<evidence type="ECO:0000259" key="19">
    <source>
        <dbReference type="PROSITE" id="PS51002"/>
    </source>
</evidence>
<feature type="transmembrane region" description="Helical" evidence="18">
    <location>
        <begin position="287"/>
        <end position="307"/>
    </location>
</feature>
<dbReference type="InterPro" id="IPR036150">
    <property type="entry name" value="Cyt_b/b6_C_sf"/>
</dbReference>
<evidence type="ECO:0000259" key="20">
    <source>
        <dbReference type="PROSITE" id="PS51003"/>
    </source>
</evidence>
<accession>F8ULZ7</accession>
<dbReference type="GO" id="GO:0006122">
    <property type="term" value="P:mitochondrial electron transport, ubiquinol to cytochrome c"/>
    <property type="evidence" value="ECO:0007669"/>
    <property type="project" value="TreeGrafter"/>
</dbReference>
<keyword evidence="13" id="KW-0830">Ubiquinone</keyword>
<evidence type="ECO:0000256" key="10">
    <source>
        <dbReference type="ARBA" id="ARBA00022982"/>
    </source>
</evidence>